<proteinExistence type="predicted"/>
<organism evidence="1 2">
    <name type="scientific">Albugo candida</name>
    <dbReference type="NCBI Taxonomy" id="65357"/>
    <lineage>
        <taxon>Eukaryota</taxon>
        <taxon>Sar</taxon>
        <taxon>Stramenopiles</taxon>
        <taxon>Oomycota</taxon>
        <taxon>Peronosporomycetes</taxon>
        <taxon>Albuginales</taxon>
        <taxon>Albuginaceae</taxon>
        <taxon>Albugo</taxon>
    </lineage>
</organism>
<evidence type="ECO:0000313" key="1">
    <source>
        <dbReference type="EMBL" id="CCI44155.1"/>
    </source>
</evidence>
<comment type="caution">
    <text evidence="1">The sequence shown here is derived from an EMBL/GenBank/DDBJ whole genome shotgun (WGS) entry which is preliminary data.</text>
</comment>
<name>A0A024GC78_9STRA</name>
<keyword evidence="2" id="KW-1185">Reference proteome</keyword>
<evidence type="ECO:0000313" key="2">
    <source>
        <dbReference type="Proteomes" id="UP000053237"/>
    </source>
</evidence>
<dbReference type="InParanoid" id="A0A024GC78"/>
<dbReference type="AlphaFoldDB" id="A0A024GC78"/>
<protein>
    <submittedName>
        <fullName evidence="1">Uncharacterized protein</fullName>
    </submittedName>
</protein>
<dbReference type="Proteomes" id="UP000053237">
    <property type="component" value="Unassembled WGS sequence"/>
</dbReference>
<reference evidence="1 2" key="1">
    <citation type="submission" date="2012-05" db="EMBL/GenBank/DDBJ databases">
        <title>Recombination and specialization in a pathogen metapopulation.</title>
        <authorList>
            <person name="Gardiner A."/>
            <person name="Kemen E."/>
            <person name="Schultz-Larsen T."/>
            <person name="MacLean D."/>
            <person name="Van Oosterhout C."/>
            <person name="Jones J.D.G."/>
        </authorList>
    </citation>
    <scope>NUCLEOTIDE SEQUENCE [LARGE SCALE GENOMIC DNA]</scope>
    <source>
        <strain evidence="1 2">Ac Nc2</strain>
    </source>
</reference>
<gene>
    <name evidence="1" type="ORF">BN9_049390</name>
</gene>
<sequence length="162" mass="18675">MNSVFSLSIFRAISKRVNITENGLLMVRLLTLAPVKLCTRSHNRAGIEAHMRKSYMPHISPIEMERTLTLSPYLLGVKGIEALHFHHLCSFISLVISVLFQLITKNQYPVIDKHRCSQMLSDCIYLNEVTKRKSLIFLPMSRRVRQLRTRLPECIPALVNFV</sequence>
<dbReference type="EMBL" id="CAIX01000063">
    <property type="protein sequence ID" value="CCI44155.1"/>
    <property type="molecule type" value="Genomic_DNA"/>
</dbReference>
<accession>A0A024GC78</accession>